<feature type="transmembrane region" description="Helical" evidence="9">
    <location>
        <begin position="196"/>
        <end position="217"/>
    </location>
</feature>
<feature type="transmembrane region" description="Helical" evidence="9">
    <location>
        <begin position="165"/>
        <end position="190"/>
    </location>
</feature>
<dbReference type="InterPro" id="IPR048634">
    <property type="entry name" value="SecD_SecF_C"/>
</dbReference>
<feature type="transmembrane region" description="Helical" evidence="9">
    <location>
        <begin position="137"/>
        <end position="158"/>
    </location>
</feature>
<feature type="transmembrane region" description="Helical" evidence="9">
    <location>
        <begin position="272"/>
        <end position="299"/>
    </location>
</feature>
<dbReference type="NCBIfam" id="TIGR00916">
    <property type="entry name" value="2A0604s01"/>
    <property type="match status" value="1"/>
</dbReference>
<feature type="transmembrane region" description="Helical" evidence="9">
    <location>
        <begin position="12"/>
        <end position="32"/>
    </location>
</feature>
<dbReference type="InterPro" id="IPR055344">
    <property type="entry name" value="SecD_SecF_C_bact"/>
</dbReference>
<dbReference type="SUPFAM" id="SSF82866">
    <property type="entry name" value="Multidrug efflux transporter AcrB transmembrane domain"/>
    <property type="match status" value="1"/>
</dbReference>
<dbReference type="Gene3D" id="1.20.1640.10">
    <property type="entry name" value="Multidrug efflux transporter AcrB transmembrane domain"/>
    <property type="match status" value="1"/>
</dbReference>
<comment type="function">
    <text evidence="9">Part of the Sec protein translocase complex. Interacts with the SecYEG preprotein conducting channel. SecDF uses the proton motive force (PMF) to complete protein translocation after the ATP-dependent function of SecA.</text>
</comment>
<evidence type="ECO:0000256" key="4">
    <source>
        <dbReference type="ARBA" id="ARBA00022692"/>
    </source>
</evidence>
<keyword evidence="4 9" id="KW-0812">Transmembrane</keyword>
<feature type="domain" description="Protein export membrane protein SecD/SecF C-terminal" evidence="10">
    <location>
        <begin position="111"/>
        <end position="301"/>
    </location>
</feature>
<evidence type="ECO:0000256" key="1">
    <source>
        <dbReference type="ARBA" id="ARBA00004651"/>
    </source>
</evidence>
<comment type="similarity">
    <text evidence="9">Belongs to the SecD/SecF family. SecF subfamily.</text>
</comment>
<dbReference type="InterPro" id="IPR005665">
    <property type="entry name" value="SecF_bac"/>
</dbReference>
<evidence type="ECO:0000256" key="8">
    <source>
        <dbReference type="ARBA" id="ARBA00023136"/>
    </source>
</evidence>
<organism evidence="11 12">
    <name type="scientific">cyanobacterium endosymbiont of Braarudosphaera bigelowii</name>
    <dbReference type="NCBI Taxonomy" id="1285375"/>
    <lineage>
        <taxon>Bacteria</taxon>
        <taxon>Bacillati</taxon>
        <taxon>Cyanobacteriota</taxon>
        <taxon>Cyanophyceae</taxon>
        <taxon>Oscillatoriophycideae</taxon>
        <taxon>Chroococcales</taxon>
        <taxon>Aphanothecaceae</taxon>
        <taxon>Candidatus Atelocyanobacterium</taxon>
        <taxon>Candidatus Atelocyanobacterium thalassae</taxon>
    </lineage>
</organism>
<dbReference type="PANTHER" id="PTHR30081">
    <property type="entry name" value="PROTEIN-EXPORT MEMBRANE PROTEIN SEC"/>
    <property type="match status" value="1"/>
</dbReference>
<gene>
    <name evidence="9" type="primary">secF</name>
    <name evidence="11" type="ORF">CPARK_000092900</name>
</gene>
<proteinExistence type="inferred from homology"/>
<evidence type="ECO:0000256" key="3">
    <source>
        <dbReference type="ARBA" id="ARBA00022475"/>
    </source>
</evidence>
<sequence>MKLNIIKWRRVWWLISLTVIISSIVGIIISYSKFNAPLKLGLDFVGGTRLQLQLECETEKKCTVPIDTKIVRDILTTRDLNDNTIQVLENNILSIQTKPLDVEQRTELQKELNDRVGSFNFETIQIDTVGPTIGLELFKSGILALLASFLGIVFYLSIRFKIDYAFFAILALVHDVLITVGFFSYLGLFASVEVNSLFLVSLLTIIGFSVNDTVVIYDRIRENIDRFGEELSLSEIVNNSVNQTLSRSINTTATTLLPLLSLFLFGGETIKFFALALILGFSVGSYSSIFIASTLLAWWRESKVSNIKLKS</sequence>
<evidence type="ECO:0000256" key="6">
    <source>
        <dbReference type="ARBA" id="ARBA00022989"/>
    </source>
</evidence>
<evidence type="ECO:0000256" key="9">
    <source>
        <dbReference type="HAMAP-Rule" id="MF_01464"/>
    </source>
</evidence>
<dbReference type="InterPro" id="IPR022813">
    <property type="entry name" value="SecD/SecF_arch_bac"/>
</dbReference>
<comment type="function">
    <text evidence="9">Probably participates in protein translocation into and across both the cytoplasmic and thylakoid membranes in cyanobacterial cells.</text>
</comment>
<evidence type="ECO:0000256" key="5">
    <source>
        <dbReference type="ARBA" id="ARBA00022927"/>
    </source>
</evidence>
<evidence type="ECO:0000313" key="12">
    <source>
        <dbReference type="Proteomes" id="UP001319803"/>
    </source>
</evidence>
<dbReference type="PANTHER" id="PTHR30081:SF8">
    <property type="entry name" value="PROTEIN TRANSLOCASE SUBUNIT SECF"/>
    <property type="match status" value="1"/>
</dbReference>
<reference evidence="11 12" key="1">
    <citation type="submission" date="2021-08" db="EMBL/GenBank/DDBJ databases">
        <title>Endosymbiont genome of Braarudosphaera bigelowii.</title>
        <authorList>
            <person name="Suzuki S."/>
            <person name="Ishida K."/>
        </authorList>
    </citation>
    <scope>NUCLEOTIDE SEQUENCE [LARGE SCALE GENOMIC DNA]</scope>
    <source>
        <strain evidence="11">CPSB-1</strain>
    </source>
</reference>
<dbReference type="InterPro" id="IPR022645">
    <property type="entry name" value="SecD/SecF_bac"/>
</dbReference>
<evidence type="ECO:0000259" key="10">
    <source>
        <dbReference type="Pfam" id="PF02355"/>
    </source>
</evidence>
<accession>A0ABM7U5Z4</accession>
<keyword evidence="5 9" id="KW-0653">Protein transport</keyword>
<dbReference type="Pfam" id="PF02355">
    <property type="entry name" value="SecD_SecF_C"/>
    <property type="match status" value="1"/>
</dbReference>
<keyword evidence="2 9" id="KW-0813">Transport</keyword>
<comment type="subunit">
    <text evidence="9">Forms a complex with SecD. Part of the essential Sec protein translocation apparatus which comprises SecA, SecYEG and auxiliary proteins SecDF. Other proteins may also be involved.</text>
</comment>
<dbReference type="EMBL" id="AP024987">
    <property type="protein sequence ID" value="BDA40090.1"/>
    <property type="molecule type" value="Genomic_DNA"/>
</dbReference>
<keyword evidence="8 9" id="KW-0472">Membrane</keyword>
<comment type="subcellular location">
    <subcellularLocation>
        <location evidence="1 9">Cell membrane</location>
        <topology evidence="1 9">Multi-pass membrane protein</topology>
    </subcellularLocation>
</comment>
<dbReference type="RefSeq" id="WP_229636998.1">
    <property type="nucleotide sequence ID" value="NZ_AP024987.1"/>
</dbReference>
<dbReference type="HAMAP" id="MF_01464_B">
    <property type="entry name" value="SecF_B"/>
    <property type="match status" value="1"/>
</dbReference>
<keyword evidence="6 9" id="KW-1133">Transmembrane helix</keyword>
<dbReference type="Proteomes" id="UP001319803">
    <property type="component" value="Chromosome"/>
</dbReference>
<name>A0ABM7U5Z4_9CHRO</name>
<keyword evidence="7 9" id="KW-0811">Translocation</keyword>
<keyword evidence="12" id="KW-1185">Reference proteome</keyword>
<dbReference type="InterPro" id="IPR022646">
    <property type="entry name" value="SecD/SecF_CS"/>
</dbReference>
<evidence type="ECO:0000256" key="7">
    <source>
        <dbReference type="ARBA" id="ARBA00023010"/>
    </source>
</evidence>
<protein>
    <recommendedName>
        <fullName evidence="9">Protein-export membrane protein SecF</fullName>
    </recommendedName>
</protein>
<dbReference type="PRINTS" id="PR01755">
    <property type="entry name" value="SECFTRNLCASE"/>
</dbReference>
<dbReference type="NCBIfam" id="TIGR00966">
    <property type="entry name" value="transloc_SecF"/>
    <property type="match status" value="1"/>
</dbReference>
<keyword evidence="3 9" id="KW-1003">Cell membrane</keyword>
<feature type="transmembrane region" description="Helical" evidence="9">
    <location>
        <begin position="248"/>
        <end position="266"/>
    </location>
</feature>
<dbReference type="Pfam" id="PF07549">
    <property type="entry name" value="Sec_GG"/>
    <property type="match status" value="1"/>
</dbReference>
<evidence type="ECO:0000256" key="2">
    <source>
        <dbReference type="ARBA" id="ARBA00022448"/>
    </source>
</evidence>
<evidence type="ECO:0000313" key="11">
    <source>
        <dbReference type="EMBL" id="BDA40090.1"/>
    </source>
</evidence>